<accession>A0ABY5IQ01</accession>
<proteinExistence type="predicted"/>
<evidence type="ECO:0000313" key="2">
    <source>
        <dbReference type="EMBL" id="UTZ35067.1"/>
    </source>
</evidence>
<reference evidence="2" key="1">
    <citation type="submission" date="2020-03" db="EMBL/GenBank/DDBJ databases">
        <title>Five strains of Vibrio campbellii isolated from Mariana Trench.</title>
        <authorList>
            <person name="Liang J."/>
            <person name="Zhang X.-H."/>
        </authorList>
    </citation>
    <scope>NUCLEOTIDE SEQUENCE</scope>
    <source>
        <strain evidence="2">LJC013</strain>
        <plasmid evidence="2">unnamed2</plasmid>
    </source>
</reference>
<dbReference type="EMBL" id="CP050473">
    <property type="protein sequence ID" value="UTZ35067.1"/>
    <property type="molecule type" value="Genomic_DNA"/>
</dbReference>
<sequence length="178" mass="19858">MTETQLENLAKSGNALAGQALRKYRQAKLPQMTNGKPLKAVPAKQKGDKGPSGLEMSFATQVKQSGLPMPRWGNNELKFHPKRRWRFDFAWEDHKVAVEIEGGTYSHGQERFDSGKGKKVTQKSRHLTPTGFHEDCIKYGEAAILGWCVIRVDAKMIKDGSALAMLERALKSKVSTEC</sequence>
<evidence type="ECO:0000313" key="3">
    <source>
        <dbReference type="Proteomes" id="UP001059912"/>
    </source>
</evidence>
<keyword evidence="3" id="KW-1185">Reference proteome</keyword>
<evidence type="ECO:0008006" key="4">
    <source>
        <dbReference type="Google" id="ProtNLM"/>
    </source>
</evidence>
<protein>
    <recommendedName>
        <fullName evidence="4">DUF559 domain-containing protein</fullName>
    </recommendedName>
</protein>
<dbReference type="Proteomes" id="UP001059912">
    <property type="component" value="Plasmid unnamed2"/>
</dbReference>
<geneLocation type="plasmid" evidence="2 3">
    <name>unnamed2</name>
</geneLocation>
<keyword evidence="2" id="KW-0614">Plasmid</keyword>
<organism evidence="2 3">
    <name type="scientific">Vibrio campbellii</name>
    <dbReference type="NCBI Taxonomy" id="680"/>
    <lineage>
        <taxon>Bacteria</taxon>
        <taxon>Pseudomonadati</taxon>
        <taxon>Pseudomonadota</taxon>
        <taxon>Gammaproteobacteria</taxon>
        <taxon>Vibrionales</taxon>
        <taxon>Vibrionaceae</taxon>
        <taxon>Vibrio</taxon>
    </lineage>
</organism>
<feature type="region of interest" description="Disordered" evidence="1">
    <location>
        <begin position="27"/>
        <end position="52"/>
    </location>
</feature>
<dbReference type="RefSeq" id="WP_255905428.1">
    <property type="nucleotide sequence ID" value="NZ_CP050473.1"/>
</dbReference>
<evidence type="ECO:0000256" key="1">
    <source>
        <dbReference type="SAM" id="MobiDB-lite"/>
    </source>
</evidence>
<gene>
    <name evidence="2" type="ORF">HB762_27780</name>
</gene>
<name>A0ABY5IQ01_9VIBR</name>